<evidence type="ECO:0000256" key="3">
    <source>
        <dbReference type="ARBA" id="ARBA00012281"/>
    </source>
</evidence>
<dbReference type="GO" id="GO:0009083">
    <property type="term" value="P:branched-chain amino acid catabolic process"/>
    <property type="evidence" value="ECO:0007669"/>
    <property type="project" value="TreeGrafter"/>
</dbReference>
<dbReference type="InterPro" id="IPR017596">
    <property type="entry name" value="PdhA/BkdA"/>
</dbReference>
<name>A0AAJ1TQL4_9BACL</name>
<dbReference type="GO" id="GO:0004739">
    <property type="term" value="F:pyruvate dehydrogenase (acetyl-transferring) activity"/>
    <property type="evidence" value="ECO:0007669"/>
    <property type="project" value="UniProtKB-UniRule"/>
</dbReference>
<evidence type="ECO:0000256" key="7">
    <source>
        <dbReference type="ARBA" id="ARBA00023317"/>
    </source>
</evidence>
<keyword evidence="7 10" id="KW-0670">Pyruvate</keyword>
<dbReference type="EC" id="1.2.4.1" evidence="3 10"/>
<comment type="caution">
    <text evidence="12">The sequence shown here is derived from an EMBL/GenBank/DDBJ whole genome shotgun (WGS) entry which is preliminary data.</text>
</comment>
<keyword evidence="6 10" id="KW-0786">Thiamine pyrophosphate</keyword>
<dbReference type="SUPFAM" id="SSF52518">
    <property type="entry name" value="Thiamin diphosphate-binding fold (THDP-binding)"/>
    <property type="match status" value="1"/>
</dbReference>
<comment type="catalytic activity">
    <reaction evidence="9 10">
        <text>N(6)-[(R)-lipoyl]-L-lysyl-[protein] + pyruvate + H(+) = N(6)-[(R)-S(8)-acetyldihydrolipoyl]-L-lysyl-[protein] + CO2</text>
        <dbReference type="Rhea" id="RHEA:19189"/>
        <dbReference type="Rhea" id="RHEA-COMP:10474"/>
        <dbReference type="Rhea" id="RHEA-COMP:10478"/>
        <dbReference type="ChEBI" id="CHEBI:15361"/>
        <dbReference type="ChEBI" id="CHEBI:15378"/>
        <dbReference type="ChEBI" id="CHEBI:16526"/>
        <dbReference type="ChEBI" id="CHEBI:83099"/>
        <dbReference type="ChEBI" id="CHEBI:83111"/>
        <dbReference type="EC" id="1.2.4.1"/>
    </reaction>
</comment>
<dbReference type="CDD" id="cd02000">
    <property type="entry name" value="TPP_E1_PDC_ADC_BCADC"/>
    <property type="match status" value="1"/>
</dbReference>
<evidence type="ECO:0000256" key="6">
    <source>
        <dbReference type="ARBA" id="ARBA00023052"/>
    </source>
</evidence>
<comment type="function">
    <text evidence="8 10">The pyruvate dehydrogenase complex catalyzes the overall conversion of pyruvate to acetyl-CoA and CO(2). It contains multiple copies of three enzymatic components: pyruvate dehydrogenase (E1), dihydrolipoamide acetyltransferase (E2) and lipoamide dehydrogenase (E3).</text>
</comment>
<evidence type="ECO:0000256" key="9">
    <source>
        <dbReference type="ARBA" id="ARBA00051231"/>
    </source>
</evidence>
<evidence type="ECO:0000313" key="12">
    <source>
        <dbReference type="EMBL" id="MDQ0418711.1"/>
    </source>
</evidence>
<dbReference type="InterPro" id="IPR029061">
    <property type="entry name" value="THDP-binding"/>
</dbReference>
<keyword evidence="5 10" id="KW-0560">Oxidoreductase</keyword>
<proteinExistence type="predicted"/>
<organism evidence="12 13">
    <name type="scientific">Croceifilum oryzae</name>
    <dbReference type="NCBI Taxonomy" id="1553429"/>
    <lineage>
        <taxon>Bacteria</taxon>
        <taxon>Bacillati</taxon>
        <taxon>Bacillota</taxon>
        <taxon>Bacilli</taxon>
        <taxon>Bacillales</taxon>
        <taxon>Thermoactinomycetaceae</taxon>
        <taxon>Croceifilum</taxon>
    </lineage>
</organism>
<dbReference type="AlphaFoldDB" id="A0AAJ1TQL4"/>
<dbReference type="RefSeq" id="WP_307254619.1">
    <property type="nucleotide sequence ID" value="NZ_JAUSUV010000016.1"/>
</dbReference>
<evidence type="ECO:0000256" key="10">
    <source>
        <dbReference type="RuleBase" id="RU366007"/>
    </source>
</evidence>
<sequence>MIQWVTPKGKLTKQGLKHWSKFSNEEKREWLRWMILARQFDRRAILLQRQGRIGTYAPLEGQEAAQIGSSMALHSEDWVFPSYREHGVALKVGMPISQVFLYWMGRVEGCKPPEGVRLMPPTVPIATQIPQAVGAAWASKLRKETFVSVAYFGDGATSEGDFHEGLNFAGVFKLPVIFFCQNNGYAISVPFNRQSASETIAERAKAYQIPGVLVDGNDVLAVRGVMEEAITRARNGDGPTLIEAVTYRKGSHTTADDATRYRPSDEVKEWIEARDPVERWQTCLLHEGLISLEEIENWTHQCDEQVDEGIKEAESSTPARATHLFEHVYHQVSRKIMRQKTECETREIPWLN</sequence>
<evidence type="ECO:0000313" key="13">
    <source>
        <dbReference type="Proteomes" id="UP001238450"/>
    </source>
</evidence>
<evidence type="ECO:0000259" key="11">
    <source>
        <dbReference type="Pfam" id="PF00676"/>
    </source>
</evidence>
<reference evidence="12 13" key="1">
    <citation type="submission" date="2023-07" db="EMBL/GenBank/DDBJ databases">
        <title>Genomic Encyclopedia of Type Strains, Phase IV (KMG-IV): sequencing the most valuable type-strain genomes for metagenomic binning, comparative biology and taxonomic classification.</title>
        <authorList>
            <person name="Goeker M."/>
        </authorList>
    </citation>
    <scope>NUCLEOTIDE SEQUENCE [LARGE SCALE GENOMIC DNA]</scope>
    <source>
        <strain evidence="12 13">DSM 46876</strain>
    </source>
</reference>
<evidence type="ECO:0000256" key="4">
    <source>
        <dbReference type="ARBA" id="ARBA00014159"/>
    </source>
</evidence>
<keyword evidence="13" id="KW-1185">Reference proteome</keyword>
<dbReference type="PANTHER" id="PTHR43380">
    <property type="entry name" value="2-OXOISOVALERATE DEHYDROGENASE SUBUNIT ALPHA, MITOCHONDRIAL"/>
    <property type="match status" value="1"/>
</dbReference>
<dbReference type="PANTHER" id="PTHR43380:SF1">
    <property type="entry name" value="2-OXOISOVALERATE DEHYDROGENASE SUBUNIT ALPHA, MITOCHONDRIAL"/>
    <property type="match status" value="1"/>
</dbReference>
<accession>A0AAJ1TQL4</accession>
<evidence type="ECO:0000256" key="1">
    <source>
        <dbReference type="ARBA" id="ARBA00001964"/>
    </source>
</evidence>
<evidence type="ECO:0000256" key="8">
    <source>
        <dbReference type="ARBA" id="ARBA00025211"/>
    </source>
</evidence>
<comment type="subunit">
    <text evidence="2 10">Heterodimer of an alpha and a beta chain.</text>
</comment>
<dbReference type="EMBL" id="JAUSUV010000016">
    <property type="protein sequence ID" value="MDQ0418711.1"/>
    <property type="molecule type" value="Genomic_DNA"/>
</dbReference>
<protein>
    <recommendedName>
        <fullName evidence="4 10">Pyruvate dehydrogenase E1 component subunit alpha</fullName>
        <ecNumber evidence="3 10">1.2.4.1</ecNumber>
    </recommendedName>
</protein>
<evidence type="ECO:0000256" key="2">
    <source>
        <dbReference type="ARBA" id="ARBA00011870"/>
    </source>
</evidence>
<dbReference type="InterPro" id="IPR050771">
    <property type="entry name" value="Alpha-ketoacid_DH_E1_comp"/>
</dbReference>
<feature type="domain" description="Dehydrogenase E1 component" evidence="11">
    <location>
        <begin position="32"/>
        <end position="317"/>
    </location>
</feature>
<gene>
    <name evidence="12" type="ORF">J2Z48_002914</name>
</gene>
<dbReference type="InterPro" id="IPR001017">
    <property type="entry name" value="DH_E1"/>
</dbReference>
<dbReference type="NCBIfam" id="TIGR03181">
    <property type="entry name" value="PDH_E1_alph_x"/>
    <property type="match status" value="1"/>
</dbReference>
<dbReference type="Proteomes" id="UP001238450">
    <property type="component" value="Unassembled WGS sequence"/>
</dbReference>
<evidence type="ECO:0000256" key="5">
    <source>
        <dbReference type="ARBA" id="ARBA00023002"/>
    </source>
</evidence>
<dbReference type="Gene3D" id="3.40.50.970">
    <property type="match status" value="1"/>
</dbReference>
<comment type="cofactor">
    <cofactor evidence="1 10">
        <name>thiamine diphosphate</name>
        <dbReference type="ChEBI" id="CHEBI:58937"/>
    </cofactor>
</comment>
<dbReference type="Pfam" id="PF00676">
    <property type="entry name" value="E1_dh"/>
    <property type="match status" value="1"/>
</dbReference>